<accession>A0A413RH49</accession>
<reference evidence="2 3" key="1">
    <citation type="submission" date="2018-08" db="EMBL/GenBank/DDBJ databases">
        <title>Cellulomonas rhizosphaerae sp. nov., a novel actinomycete isolated from soil.</title>
        <authorList>
            <person name="Tian Y."/>
        </authorList>
    </citation>
    <scope>NUCLEOTIDE SEQUENCE [LARGE SCALE GENOMIC DNA]</scope>
    <source>
        <strain evidence="2 3">NEAU-TCZ24</strain>
    </source>
</reference>
<name>A0A413RH49_9CELL</name>
<evidence type="ECO:0000313" key="3">
    <source>
        <dbReference type="Proteomes" id="UP000283374"/>
    </source>
</evidence>
<sequence>MLESIPGGKAPGAPRDPMVQPRYLGVVRDDGVELIYGTDEPEQESADPAEFVEALEAELLAEPQPRGLTLVPDESD</sequence>
<proteinExistence type="predicted"/>
<dbReference type="RefSeq" id="WP_118768742.1">
    <property type="nucleotide sequence ID" value="NZ_QWKP01000223.1"/>
</dbReference>
<evidence type="ECO:0000256" key="1">
    <source>
        <dbReference type="SAM" id="MobiDB-lite"/>
    </source>
</evidence>
<evidence type="ECO:0000313" key="2">
    <source>
        <dbReference type="EMBL" id="RHA37130.1"/>
    </source>
</evidence>
<feature type="region of interest" description="Disordered" evidence="1">
    <location>
        <begin position="1"/>
        <end position="20"/>
    </location>
</feature>
<gene>
    <name evidence="2" type="ORF">D1825_17770</name>
</gene>
<dbReference type="OrthoDB" id="9862920at2"/>
<organism evidence="2 3">
    <name type="scientific">Cellulomonas rhizosphaerae</name>
    <dbReference type="NCBI Taxonomy" id="2293719"/>
    <lineage>
        <taxon>Bacteria</taxon>
        <taxon>Bacillati</taxon>
        <taxon>Actinomycetota</taxon>
        <taxon>Actinomycetes</taxon>
        <taxon>Micrococcales</taxon>
        <taxon>Cellulomonadaceae</taxon>
        <taxon>Cellulomonas</taxon>
    </lineage>
</organism>
<comment type="caution">
    <text evidence="2">The sequence shown here is derived from an EMBL/GenBank/DDBJ whole genome shotgun (WGS) entry which is preliminary data.</text>
</comment>
<protein>
    <submittedName>
        <fullName evidence="2">Uncharacterized protein</fullName>
    </submittedName>
</protein>
<keyword evidence="3" id="KW-1185">Reference proteome</keyword>
<dbReference type="AlphaFoldDB" id="A0A413RH49"/>
<dbReference type="EMBL" id="QWKP01000223">
    <property type="protein sequence ID" value="RHA37130.1"/>
    <property type="molecule type" value="Genomic_DNA"/>
</dbReference>
<dbReference type="Proteomes" id="UP000283374">
    <property type="component" value="Unassembled WGS sequence"/>
</dbReference>